<feature type="region of interest" description="Disordered" evidence="1">
    <location>
        <begin position="66"/>
        <end position="132"/>
    </location>
</feature>
<gene>
    <name evidence="2" type="ORF">K457DRAFT_131251</name>
</gene>
<proteinExistence type="predicted"/>
<sequence length="187" mass="20651">MKMGKVIKIEIPLFPTPNGNYEARSQFTVYVKSDKTAEDCKIGRLLSLGSRQKAPCRISWMVDLTENESPSNTSNDDITVSESQGKGRTEVDQDGDVSLEEADLEDFDRDANNINNPSPTNSSDDNDEPMKDAANNSIAARIKARTVFRPAVATTAMTTLKATNKKYTKGGRPINKSTSRTKNSWKK</sequence>
<dbReference type="EMBL" id="KV442162">
    <property type="protein sequence ID" value="OAQ22473.1"/>
    <property type="molecule type" value="Genomic_DNA"/>
</dbReference>
<evidence type="ECO:0000313" key="3">
    <source>
        <dbReference type="Proteomes" id="UP000078512"/>
    </source>
</evidence>
<reference evidence="2 3" key="1">
    <citation type="submission" date="2016-05" db="EMBL/GenBank/DDBJ databases">
        <title>Genome sequencing reveals origins of a unique bacterial endosymbiosis in the earliest lineages of terrestrial Fungi.</title>
        <authorList>
            <consortium name="DOE Joint Genome Institute"/>
            <person name="Uehling J."/>
            <person name="Gryganskyi A."/>
            <person name="Hameed K."/>
            <person name="Tschaplinski T."/>
            <person name="Misztal P."/>
            <person name="Wu S."/>
            <person name="Desiro A."/>
            <person name="Vande Pol N."/>
            <person name="Du Z.-Y."/>
            <person name="Zienkiewicz A."/>
            <person name="Zienkiewicz K."/>
            <person name="Morin E."/>
            <person name="Tisserant E."/>
            <person name="Splivallo R."/>
            <person name="Hainaut M."/>
            <person name="Henrissat B."/>
            <person name="Ohm R."/>
            <person name="Kuo A."/>
            <person name="Yan J."/>
            <person name="Lipzen A."/>
            <person name="Nolan M."/>
            <person name="Labutti K."/>
            <person name="Barry K."/>
            <person name="Goldstein A."/>
            <person name="Labbe J."/>
            <person name="Schadt C."/>
            <person name="Tuskan G."/>
            <person name="Grigoriev I."/>
            <person name="Martin F."/>
            <person name="Vilgalys R."/>
            <person name="Bonito G."/>
        </authorList>
    </citation>
    <scope>NUCLEOTIDE SEQUENCE [LARGE SCALE GENOMIC DNA]</scope>
    <source>
        <strain evidence="2 3">AG-77</strain>
    </source>
</reference>
<accession>A0A197JBS2</accession>
<organism evidence="2 3">
    <name type="scientific">Linnemannia elongata AG-77</name>
    <dbReference type="NCBI Taxonomy" id="1314771"/>
    <lineage>
        <taxon>Eukaryota</taxon>
        <taxon>Fungi</taxon>
        <taxon>Fungi incertae sedis</taxon>
        <taxon>Mucoromycota</taxon>
        <taxon>Mortierellomycotina</taxon>
        <taxon>Mortierellomycetes</taxon>
        <taxon>Mortierellales</taxon>
        <taxon>Mortierellaceae</taxon>
        <taxon>Linnemannia</taxon>
    </lineage>
</organism>
<evidence type="ECO:0000256" key="1">
    <source>
        <dbReference type="SAM" id="MobiDB-lite"/>
    </source>
</evidence>
<keyword evidence="3" id="KW-1185">Reference proteome</keyword>
<feature type="compositionally biased region" description="Acidic residues" evidence="1">
    <location>
        <begin position="92"/>
        <end position="108"/>
    </location>
</feature>
<feature type="compositionally biased region" description="Polar residues" evidence="1">
    <location>
        <begin position="175"/>
        <end position="187"/>
    </location>
</feature>
<feature type="compositionally biased region" description="Low complexity" evidence="1">
    <location>
        <begin position="112"/>
        <end position="123"/>
    </location>
</feature>
<dbReference type="AlphaFoldDB" id="A0A197JBS2"/>
<name>A0A197JBS2_9FUNG</name>
<feature type="compositionally biased region" description="Polar residues" evidence="1">
    <location>
        <begin position="67"/>
        <end position="84"/>
    </location>
</feature>
<dbReference type="Proteomes" id="UP000078512">
    <property type="component" value="Unassembled WGS sequence"/>
</dbReference>
<evidence type="ECO:0000313" key="2">
    <source>
        <dbReference type="EMBL" id="OAQ22473.1"/>
    </source>
</evidence>
<protein>
    <submittedName>
        <fullName evidence="2">Uncharacterized protein</fullName>
    </submittedName>
</protein>
<feature type="region of interest" description="Disordered" evidence="1">
    <location>
        <begin position="162"/>
        <end position="187"/>
    </location>
</feature>